<protein>
    <submittedName>
        <fullName evidence="2">Uncharacterized protein</fullName>
    </submittedName>
</protein>
<feature type="region of interest" description="Disordered" evidence="1">
    <location>
        <begin position="103"/>
        <end position="124"/>
    </location>
</feature>
<reference evidence="2" key="1">
    <citation type="submission" date="2021-10" db="EMBL/GenBank/DDBJ databases">
        <title>Melipona bicolor Genome sequencing and assembly.</title>
        <authorList>
            <person name="Araujo N.S."/>
            <person name="Arias M.C."/>
        </authorList>
    </citation>
    <scope>NUCLEOTIDE SEQUENCE</scope>
    <source>
        <strain evidence="2">USP_2M_L1-L4_2017</strain>
        <tissue evidence="2">Whole body</tissue>
    </source>
</reference>
<sequence>TRHQRNSFESHCDNSQVSKYLHVHDFEHQSLKLRNLERDANFRIKSTGVHRCVRKHLTTKGSVNFAEAGIWLLTGKGRPLPFDRPPLPLLSFADLFIIPFKQSAAPPTPGAEDNSEKHQERRQL</sequence>
<keyword evidence="3" id="KW-1185">Reference proteome</keyword>
<dbReference type="EMBL" id="JAHYIQ010000063">
    <property type="protein sequence ID" value="KAK1116759.1"/>
    <property type="molecule type" value="Genomic_DNA"/>
</dbReference>
<dbReference type="Proteomes" id="UP001177670">
    <property type="component" value="Unassembled WGS sequence"/>
</dbReference>
<comment type="caution">
    <text evidence="2">The sequence shown here is derived from an EMBL/GenBank/DDBJ whole genome shotgun (WGS) entry which is preliminary data.</text>
</comment>
<feature type="non-terminal residue" evidence="2">
    <location>
        <position position="1"/>
    </location>
</feature>
<evidence type="ECO:0000313" key="3">
    <source>
        <dbReference type="Proteomes" id="UP001177670"/>
    </source>
</evidence>
<evidence type="ECO:0000256" key="1">
    <source>
        <dbReference type="SAM" id="MobiDB-lite"/>
    </source>
</evidence>
<dbReference type="AlphaFoldDB" id="A0AA40FD22"/>
<gene>
    <name evidence="2" type="ORF">K0M31_018148</name>
</gene>
<evidence type="ECO:0000313" key="2">
    <source>
        <dbReference type="EMBL" id="KAK1116759.1"/>
    </source>
</evidence>
<organism evidence="2 3">
    <name type="scientific">Melipona bicolor</name>
    <dbReference type="NCBI Taxonomy" id="60889"/>
    <lineage>
        <taxon>Eukaryota</taxon>
        <taxon>Metazoa</taxon>
        <taxon>Ecdysozoa</taxon>
        <taxon>Arthropoda</taxon>
        <taxon>Hexapoda</taxon>
        <taxon>Insecta</taxon>
        <taxon>Pterygota</taxon>
        <taxon>Neoptera</taxon>
        <taxon>Endopterygota</taxon>
        <taxon>Hymenoptera</taxon>
        <taxon>Apocrita</taxon>
        <taxon>Aculeata</taxon>
        <taxon>Apoidea</taxon>
        <taxon>Anthophila</taxon>
        <taxon>Apidae</taxon>
        <taxon>Melipona</taxon>
    </lineage>
</organism>
<feature type="compositionally biased region" description="Basic and acidic residues" evidence="1">
    <location>
        <begin position="114"/>
        <end position="124"/>
    </location>
</feature>
<accession>A0AA40FD22</accession>
<proteinExistence type="predicted"/>
<name>A0AA40FD22_9HYME</name>